<dbReference type="InterPro" id="IPR011010">
    <property type="entry name" value="DNA_brk_join_enz"/>
</dbReference>
<dbReference type="GO" id="GO:0015074">
    <property type="term" value="P:DNA integration"/>
    <property type="evidence" value="ECO:0007669"/>
    <property type="project" value="InterPro"/>
</dbReference>
<dbReference type="PANTHER" id="PTHR30349">
    <property type="entry name" value="PHAGE INTEGRASE-RELATED"/>
    <property type="match status" value="1"/>
</dbReference>
<feature type="compositionally biased region" description="Basic and acidic residues" evidence="2">
    <location>
        <begin position="319"/>
        <end position="333"/>
    </location>
</feature>
<evidence type="ECO:0000313" key="4">
    <source>
        <dbReference type="EMBL" id="TYC07313.1"/>
    </source>
</evidence>
<organism evidence="4 5">
    <name type="scientific">Actinomadura syzygii</name>
    <dbReference type="NCBI Taxonomy" id="1427538"/>
    <lineage>
        <taxon>Bacteria</taxon>
        <taxon>Bacillati</taxon>
        <taxon>Actinomycetota</taxon>
        <taxon>Actinomycetes</taxon>
        <taxon>Streptosporangiales</taxon>
        <taxon>Thermomonosporaceae</taxon>
        <taxon>Actinomadura</taxon>
    </lineage>
</organism>
<keyword evidence="1" id="KW-0233">DNA recombination</keyword>
<dbReference type="InterPro" id="IPR002104">
    <property type="entry name" value="Integrase_catalytic"/>
</dbReference>
<dbReference type="EMBL" id="VSFF01000026">
    <property type="protein sequence ID" value="TYC07313.1"/>
    <property type="molecule type" value="Genomic_DNA"/>
</dbReference>
<reference evidence="4 5" key="1">
    <citation type="submission" date="2019-08" db="EMBL/GenBank/DDBJ databases">
        <title>Actinomadura sp. nov. CYP1-5 isolated from mountain soil.</title>
        <authorList>
            <person name="Songsumanus A."/>
            <person name="Kuncharoen N."/>
            <person name="Kudo T."/>
            <person name="Yuki M."/>
            <person name="Igarashi Y."/>
            <person name="Tanasupawat S."/>
        </authorList>
    </citation>
    <scope>NUCLEOTIDE SEQUENCE [LARGE SCALE GENOMIC DNA]</scope>
    <source>
        <strain evidence="4 5">GKU157</strain>
    </source>
</reference>
<dbReference type="RefSeq" id="WP_148356327.1">
    <property type="nucleotide sequence ID" value="NZ_JBHSBF010000014.1"/>
</dbReference>
<dbReference type="PROSITE" id="PS51898">
    <property type="entry name" value="TYR_RECOMBINASE"/>
    <property type="match status" value="1"/>
</dbReference>
<dbReference type="Proteomes" id="UP000322634">
    <property type="component" value="Unassembled WGS sequence"/>
</dbReference>
<accession>A0A5D0TNT2</accession>
<evidence type="ECO:0000259" key="3">
    <source>
        <dbReference type="PROSITE" id="PS51898"/>
    </source>
</evidence>
<dbReference type="GO" id="GO:0003677">
    <property type="term" value="F:DNA binding"/>
    <property type="evidence" value="ECO:0007669"/>
    <property type="project" value="InterPro"/>
</dbReference>
<gene>
    <name evidence="4" type="ORF">FXF65_43370</name>
</gene>
<name>A0A5D0TNT2_9ACTN</name>
<dbReference type="AlphaFoldDB" id="A0A5D0TNT2"/>
<evidence type="ECO:0000313" key="5">
    <source>
        <dbReference type="Proteomes" id="UP000322634"/>
    </source>
</evidence>
<dbReference type="InterPro" id="IPR050090">
    <property type="entry name" value="Tyrosine_recombinase_XerCD"/>
</dbReference>
<dbReference type="OrthoDB" id="3773913at2"/>
<dbReference type="SUPFAM" id="SSF56349">
    <property type="entry name" value="DNA breaking-rejoining enzymes"/>
    <property type="match status" value="1"/>
</dbReference>
<comment type="caution">
    <text evidence="4">The sequence shown here is derived from an EMBL/GenBank/DDBJ whole genome shotgun (WGS) entry which is preliminary data.</text>
</comment>
<evidence type="ECO:0000256" key="1">
    <source>
        <dbReference type="ARBA" id="ARBA00023172"/>
    </source>
</evidence>
<dbReference type="GO" id="GO:0006310">
    <property type="term" value="P:DNA recombination"/>
    <property type="evidence" value="ECO:0007669"/>
    <property type="project" value="UniProtKB-KW"/>
</dbReference>
<proteinExistence type="predicted"/>
<feature type="domain" description="Tyr recombinase" evidence="3">
    <location>
        <begin position="238"/>
        <end position="458"/>
    </location>
</feature>
<dbReference type="Pfam" id="PF00589">
    <property type="entry name" value="Phage_integrase"/>
    <property type="match status" value="1"/>
</dbReference>
<dbReference type="InterPro" id="IPR013762">
    <property type="entry name" value="Integrase-like_cat_sf"/>
</dbReference>
<protein>
    <submittedName>
        <fullName evidence="4">Tyrosine-type recombinase/integrase</fullName>
    </submittedName>
</protein>
<dbReference type="PANTHER" id="PTHR30349:SF64">
    <property type="entry name" value="PROPHAGE INTEGRASE INTD-RELATED"/>
    <property type="match status" value="1"/>
</dbReference>
<dbReference type="Gene3D" id="1.10.443.10">
    <property type="entry name" value="Intergrase catalytic core"/>
    <property type="match status" value="1"/>
</dbReference>
<evidence type="ECO:0000256" key="2">
    <source>
        <dbReference type="SAM" id="MobiDB-lite"/>
    </source>
</evidence>
<feature type="region of interest" description="Disordered" evidence="2">
    <location>
        <begin position="316"/>
        <end position="335"/>
    </location>
</feature>
<sequence length="459" mass="51291">MKSNKVRFWETRPNYSTKNGKRAVRSYTVRWTVAGREKSETFAGKARAERFRSRLVAAAEREPFNVDSGLPDSMAREVSAVTWYALACAYMDEKWPKLAAKGRVSLAEGLMAVTPVLVKNTRGMPGPAVLRRALRNWAFNPPRRDSDKPEEIAAALRWLEKASAPVSALEESRLITKALDACATNLNGKPSKPEYYRRRRRGFYGALKYAVREKQLSANPLDGTDERDWKPPEVVHTVDRRGVPNPKQVAALLEAVSKVGRTQGPRLVAVFGSMYYGMLRPSEAVNLRKDDCTLPASGWGLLEVAEVKSAAGKQWTDNGDVHETRGLKGRPVDTVRPVPIPPELVELLRAHLEEHGTAPDGRLFRTYKGGVYQPSTLWRVLEVARGKALTATQAKTPLARKPYDFRHAGVSWRLNSGVPATQVAEWAGHSVEVLQRIYAHCLDGEDGLWFQRMDAALRR</sequence>
<keyword evidence="5" id="KW-1185">Reference proteome</keyword>